<evidence type="ECO:0000256" key="2">
    <source>
        <dbReference type="ARBA" id="ARBA00022823"/>
    </source>
</evidence>
<dbReference type="PROSITE" id="PS50968">
    <property type="entry name" value="BIOTINYL_LIPOYL"/>
    <property type="match status" value="1"/>
</dbReference>
<sequence>MSEIPGDLKFLSSHEWARLEDDGTVTVGISDHAQDLLGDIVFIELPEVGKEVEAEGDAAIVESVKAASDVYTPISGEIIEVNSALEEQPETVNGSPYDDGWFFKVKPINVDEMSNLLSPEEYSQVCED</sequence>
<dbReference type="Gene3D" id="2.40.50.100">
    <property type="match status" value="1"/>
</dbReference>
<evidence type="ECO:0000259" key="5">
    <source>
        <dbReference type="PROSITE" id="PS50968"/>
    </source>
</evidence>
<proteinExistence type="inferred from homology"/>
<dbReference type="InterPro" id="IPR003016">
    <property type="entry name" value="2-oxoA_DH_lipoyl-BS"/>
</dbReference>
<gene>
    <name evidence="3 6" type="primary">gcvH</name>
    <name evidence="6" type="ORF">DBW96_02940</name>
</gene>
<dbReference type="PROSITE" id="PS00189">
    <property type="entry name" value="LIPOYL"/>
    <property type="match status" value="1"/>
</dbReference>
<keyword evidence="2 3" id="KW-0450">Lipoyl</keyword>
<feature type="modified residue" description="N6-lipoyllysine" evidence="3 4">
    <location>
        <position position="65"/>
    </location>
</feature>
<dbReference type="Pfam" id="PF01597">
    <property type="entry name" value="GCV_H"/>
    <property type="match status" value="1"/>
</dbReference>
<dbReference type="GO" id="GO:0005960">
    <property type="term" value="C:glycine cleavage complex"/>
    <property type="evidence" value="ECO:0007669"/>
    <property type="project" value="InterPro"/>
</dbReference>
<dbReference type="EMBL" id="QOPE01000019">
    <property type="protein sequence ID" value="RCL40879.1"/>
    <property type="molecule type" value="Genomic_DNA"/>
</dbReference>
<evidence type="ECO:0000256" key="1">
    <source>
        <dbReference type="ARBA" id="ARBA00009249"/>
    </source>
</evidence>
<evidence type="ECO:0000256" key="4">
    <source>
        <dbReference type="PIRSR" id="PIRSR617453-50"/>
    </source>
</evidence>
<dbReference type="PANTHER" id="PTHR11715">
    <property type="entry name" value="GLYCINE CLEAVAGE SYSTEM H PROTEIN"/>
    <property type="match status" value="1"/>
</dbReference>
<dbReference type="GO" id="GO:0019464">
    <property type="term" value="P:glycine decarboxylation via glycine cleavage system"/>
    <property type="evidence" value="ECO:0007669"/>
    <property type="project" value="UniProtKB-UniRule"/>
</dbReference>
<protein>
    <recommendedName>
        <fullName evidence="3">Glycine cleavage system H protein</fullName>
    </recommendedName>
</protein>
<comment type="cofactor">
    <cofactor evidence="3">
        <name>(R)-lipoate</name>
        <dbReference type="ChEBI" id="CHEBI:83088"/>
    </cofactor>
    <text evidence="3">Binds 1 lipoyl cofactor covalently.</text>
</comment>
<dbReference type="GO" id="GO:0005829">
    <property type="term" value="C:cytosol"/>
    <property type="evidence" value="ECO:0007669"/>
    <property type="project" value="TreeGrafter"/>
</dbReference>
<organism evidence="6 7">
    <name type="scientific">SAR86 cluster bacterium</name>
    <dbReference type="NCBI Taxonomy" id="2030880"/>
    <lineage>
        <taxon>Bacteria</taxon>
        <taxon>Pseudomonadati</taxon>
        <taxon>Pseudomonadota</taxon>
        <taxon>Gammaproteobacteria</taxon>
        <taxon>SAR86 cluster</taxon>
    </lineage>
</organism>
<dbReference type="InterPro" id="IPR033753">
    <property type="entry name" value="GCV_H/Fam206"/>
</dbReference>
<dbReference type="AlphaFoldDB" id="A0A368BU73"/>
<dbReference type="SUPFAM" id="SSF51230">
    <property type="entry name" value="Single hybrid motif"/>
    <property type="match status" value="1"/>
</dbReference>
<dbReference type="CDD" id="cd06848">
    <property type="entry name" value="GCS_H"/>
    <property type="match status" value="1"/>
</dbReference>
<dbReference type="PANTHER" id="PTHR11715:SF3">
    <property type="entry name" value="GLYCINE CLEAVAGE SYSTEM H PROTEIN-RELATED"/>
    <property type="match status" value="1"/>
</dbReference>
<dbReference type="InterPro" id="IPR017453">
    <property type="entry name" value="GCV_H_sub"/>
</dbReference>
<evidence type="ECO:0000313" key="6">
    <source>
        <dbReference type="EMBL" id="RCL40879.1"/>
    </source>
</evidence>
<evidence type="ECO:0000256" key="3">
    <source>
        <dbReference type="HAMAP-Rule" id="MF_00272"/>
    </source>
</evidence>
<dbReference type="HAMAP" id="MF_00272">
    <property type="entry name" value="GcvH"/>
    <property type="match status" value="1"/>
</dbReference>
<dbReference type="NCBIfam" id="TIGR00527">
    <property type="entry name" value="gcvH"/>
    <property type="match status" value="1"/>
</dbReference>
<comment type="caution">
    <text evidence="6">The sequence shown here is derived from an EMBL/GenBank/DDBJ whole genome shotgun (WGS) entry which is preliminary data.</text>
</comment>
<evidence type="ECO:0000313" key="7">
    <source>
        <dbReference type="Proteomes" id="UP000253307"/>
    </source>
</evidence>
<accession>A0A368BU73</accession>
<dbReference type="Proteomes" id="UP000253307">
    <property type="component" value="Unassembled WGS sequence"/>
</dbReference>
<comment type="subunit">
    <text evidence="3">The glycine cleavage system is composed of four proteins: P, T, L and H.</text>
</comment>
<dbReference type="InterPro" id="IPR011053">
    <property type="entry name" value="Single_hybrid_motif"/>
</dbReference>
<feature type="domain" description="Lipoyl-binding" evidence="5">
    <location>
        <begin position="24"/>
        <end position="106"/>
    </location>
</feature>
<dbReference type="InterPro" id="IPR002930">
    <property type="entry name" value="GCV_H"/>
</dbReference>
<comment type="similarity">
    <text evidence="1 3">Belongs to the GcvH family.</text>
</comment>
<dbReference type="NCBIfam" id="NF002270">
    <property type="entry name" value="PRK01202.1"/>
    <property type="match status" value="1"/>
</dbReference>
<comment type="function">
    <text evidence="3">The glycine cleavage system catalyzes the degradation of glycine. The H protein shuttles the methylamine group of glycine from the P protein to the T protein.</text>
</comment>
<dbReference type="GO" id="GO:0009249">
    <property type="term" value="P:protein lipoylation"/>
    <property type="evidence" value="ECO:0007669"/>
    <property type="project" value="TreeGrafter"/>
</dbReference>
<dbReference type="InterPro" id="IPR000089">
    <property type="entry name" value="Biotin_lipoyl"/>
</dbReference>
<reference evidence="6 7" key="1">
    <citation type="journal article" date="2018" name="Microbiome">
        <title>Fine metagenomic profile of the Mediterranean stratified and mixed water columns revealed by assembly and recruitment.</title>
        <authorList>
            <person name="Haro-Moreno J.M."/>
            <person name="Lopez-Perez M."/>
            <person name="De La Torre J.R."/>
            <person name="Picazo A."/>
            <person name="Camacho A."/>
            <person name="Rodriguez-Valera F."/>
        </authorList>
    </citation>
    <scope>NUCLEOTIDE SEQUENCE [LARGE SCALE GENOMIC DNA]</scope>
    <source>
        <strain evidence="6">MED-G82</strain>
    </source>
</reference>
<name>A0A368BU73_9GAMM</name>